<dbReference type="PROSITE" id="PS50005">
    <property type="entry name" value="TPR"/>
    <property type="match status" value="2"/>
</dbReference>
<dbReference type="RefSeq" id="WP_204031029.1">
    <property type="nucleotide sequence ID" value="NZ_BOOW01000041.1"/>
</dbReference>
<dbReference type="Pfam" id="PF13432">
    <property type="entry name" value="TPR_16"/>
    <property type="match status" value="1"/>
</dbReference>
<evidence type="ECO:0008006" key="5">
    <source>
        <dbReference type="Google" id="ProtNLM"/>
    </source>
</evidence>
<dbReference type="AlphaFoldDB" id="A0A919V8C3"/>
<feature type="region of interest" description="Disordered" evidence="2">
    <location>
        <begin position="592"/>
        <end position="617"/>
    </location>
</feature>
<organism evidence="3 4">
    <name type="scientific">Sinosporangium siamense</name>
    <dbReference type="NCBI Taxonomy" id="1367973"/>
    <lineage>
        <taxon>Bacteria</taxon>
        <taxon>Bacillati</taxon>
        <taxon>Actinomycetota</taxon>
        <taxon>Actinomycetes</taxon>
        <taxon>Streptosporangiales</taxon>
        <taxon>Streptosporangiaceae</taxon>
        <taxon>Sinosporangium</taxon>
    </lineage>
</organism>
<dbReference type="SUPFAM" id="SSF48452">
    <property type="entry name" value="TPR-like"/>
    <property type="match status" value="1"/>
</dbReference>
<feature type="repeat" description="TPR" evidence="1">
    <location>
        <begin position="240"/>
        <end position="273"/>
    </location>
</feature>
<evidence type="ECO:0000313" key="3">
    <source>
        <dbReference type="EMBL" id="GII96000.1"/>
    </source>
</evidence>
<gene>
    <name evidence="3" type="ORF">Ssi02_62310</name>
</gene>
<protein>
    <recommendedName>
        <fullName evidence="5">Tetratricopeptide repeat protein</fullName>
    </recommendedName>
</protein>
<evidence type="ECO:0000313" key="4">
    <source>
        <dbReference type="Proteomes" id="UP000606172"/>
    </source>
</evidence>
<keyword evidence="1" id="KW-0802">TPR repeat</keyword>
<dbReference type="EMBL" id="BOOW01000041">
    <property type="protein sequence ID" value="GII96000.1"/>
    <property type="molecule type" value="Genomic_DNA"/>
</dbReference>
<reference evidence="3" key="1">
    <citation type="submission" date="2021-01" db="EMBL/GenBank/DDBJ databases">
        <title>Whole genome shotgun sequence of Sinosporangium siamense NBRC 109515.</title>
        <authorList>
            <person name="Komaki H."/>
            <person name="Tamura T."/>
        </authorList>
    </citation>
    <scope>NUCLEOTIDE SEQUENCE</scope>
    <source>
        <strain evidence="3">NBRC 109515</strain>
    </source>
</reference>
<dbReference type="InterPro" id="IPR011990">
    <property type="entry name" value="TPR-like_helical_dom_sf"/>
</dbReference>
<evidence type="ECO:0000256" key="1">
    <source>
        <dbReference type="PROSITE-ProRule" id="PRU00339"/>
    </source>
</evidence>
<dbReference type="Gene3D" id="1.25.40.10">
    <property type="entry name" value="Tetratricopeptide repeat domain"/>
    <property type="match status" value="1"/>
</dbReference>
<comment type="caution">
    <text evidence="3">The sequence shown here is derived from an EMBL/GenBank/DDBJ whole genome shotgun (WGS) entry which is preliminary data.</text>
</comment>
<sequence length="617" mass="66842">MAHAHEGVDDPRLEAEGEVSMALLALDSGDLAHAAQHVADALLHEPTLPEAHELLALLASHPDGGLELFALEERTFLGTVVARAHVLASLGRHSDALDLLVQAQRHEPAARFAHVPWVLDAELATKIAPDHLCLAISGLLPALADPVREEGRPALMPYMALMREAAAAHPDSATVLWVASLLARRVGEPKEAVELALRSERMRPSFEASLALGYAYRNLGEWDSAERAMVQALTHQPDNYALFTDIAELLELSGRHEDALAWVERALAVEPEHESAFPTACSLRYGMDQDLRHLVALADYLRRNPGNRHAGDVLAMCSRRSFWLGPLPAPGEALTALMFRVVEQGVDTATWTDTVSLSVLEPPSALLAVRRALPRLEVEVDAVLDPDPRLTVPEVYFHGPVKNVTRRVWSYTGNVAHPMAGPPAPDVSDAVARLAEQRWPHLPAAYNHAAALADAGLADLLGVLVHPPESPYVEPVGWPTWIRAVQAWACLGIAHLRPEEPWESSTRREVLVDLAFGPEDWISEAALFALVATAWVRPEVRAEVAGLVGWRFMAAFDAAGSRPVTILPNLALLVRVTPDVVPDVLNLASVVLSEEDGDDEKDGDDAGDEGEAGEGRG</sequence>
<keyword evidence="4" id="KW-1185">Reference proteome</keyword>
<dbReference type="SMART" id="SM00028">
    <property type="entry name" value="TPR"/>
    <property type="match status" value="4"/>
</dbReference>
<feature type="compositionally biased region" description="Acidic residues" evidence="2">
    <location>
        <begin position="593"/>
        <end position="617"/>
    </location>
</feature>
<evidence type="ECO:0000256" key="2">
    <source>
        <dbReference type="SAM" id="MobiDB-lite"/>
    </source>
</evidence>
<feature type="repeat" description="TPR" evidence="1">
    <location>
        <begin position="206"/>
        <end position="239"/>
    </location>
</feature>
<dbReference type="Proteomes" id="UP000606172">
    <property type="component" value="Unassembled WGS sequence"/>
</dbReference>
<accession>A0A919V8C3</accession>
<dbReference type="InterPro" id="IPR019734">
    <property type="entry name" value="TPR_rpt"/>
</dbReference>
<proteinExistence type="predicted"/>
<name>A0A919V8C3_9ACTN</name>